<sequence>MEAATSDRVGTGPQHPSRIIFVTTVVVAGAVGLVTGKFLSFVLALVGCAALLCAGYALVRRRLGWKPLDVDYLLHLIGVMHP</sequence>
<feature type="transmembrane region" description="Helical" evidence="1">
    <location>
        <begin position="18"/>
        <end position="35"/>
    </location>
</feature>
<evidence type="ECO:0000313" key="2">
    <source>
        <dbReference type="EMBL" id="AWB22728.1"/>
    </source>
</evidence>
<accession>A0A2R4WMG3</accession>
<feature type="transmembrane region" description="Helical" evidence="1">
    <location>
        <begin position="41"/>
        <end position="59"/>
    </location>
</feature>
<reference evidence="2 3" key="1">
    <citation type="submission" date="2018-04" db="EMBL/GenBank/DDBJ databases">
        <title>Methylobacterium sp. PR1016A genome.</title>
        <authorList>
            <person name="Park W."/>
        </authorList>
    </citation>
    <scope>NUCLEOTIDE SEQUENCE [LARGE SCALE GENOMIC DNA]</scope>
    <source>
        <strain evidence="2 3">PR1016A</strain>
    </source>
</reference>
<gene>
    <name evidence="2" type="ORF">DA075_18975</name>
</gene>
<evidence type="ECO:0000313" key="3">
    <source>
        <dbReference type="Proteomes" id="UP000244755"/>
    </source>
</evidence>
<organism evidence="2 3">
    <name type="scientific">Methylobacterium currus</name>
    <dbReference type="NCBI Taxonomy" id="2051553"/>
    <lineage>
        <taxon>Bacteria</taxon>
        <taxon>Pseudomonadati</taxon>
        <taxon>Pseudomonadota</taxon>
        <taxon>Alphaproteobacteria</taxon>
        <taxon>Hyphomicrobiales</taxon>
        <taxon>Methylobacteriaceae</taxon>
        <taxon>Methylobacterium</taxon>
    </lineage>
</organism>
<dbReference type="EMBL" id="CP028843">
    <property type="protein sequence ID" value="AWB22728.1"/>
    <property type="molecule type" value="Genomic_DNA"/>
</dbReference>
<evidence type="ECO:0000256" key="1">
    <source>
        <dbReference type="SAM" id="Phobius"/>
    </source>
</evidence>
<protein>
    <submittedName>
        <fullName evidence="2">Uncharacterized protein</fullName>
    </submittedName>
</protein>
<keyword evidence="1" id="KW-0472">Membrane</keyword>
<keyword evidence="1" id="KW-0812">Transmembrane</keyword>
<dbReference type="AlphaFoldDB" id="A0A2R4WMG3"/>
<dbReference type="RefSeq" id="WP_099954529.1">
    <property type="nucleotide sequence ID" value="NZ_CP028843.1"/>
</dbReference>
<keyword evidence="3" id="KW-1185">Reference proteome</keyword>
<proteinExistence type="predicted"/>
<dbReference type="KEGG" id="mee:DA075_18975"/>
<dbReference type="Proteomes" id="UP000244755">
    <property type="component" value="Chromosome 1"/>
</dbReference>
<name>A0A2R4WMG3_9HYPH</name>
<keyword evidence="1" id="KW-1133">Transmembrane helix</keyword>